<keyword evidence="3" id="KW-0813">Transport</keyword>
<dbReference type="GO" id="GO:0005886">
    <property type="term" value="C:plasma membrane"/>
    <property type="evidence" value="ECO:0007669"/>
    <property type="project" value="UniProtKB-SubCell"/>
</dbReference>
<evidence type="ECO:0000256" key="8">
    <source>
        <dbReference type="ARBA" id="ARBA00023136"/>
    </source>
</evidence>
<dbReference type="PANTHER" id="PTHR43045">
    <property type="entry name" value="SHIKIMATE TRANSPORTER"/>
    <property type="match status" value="1"/>
</dbReference>
<feature type="transmembrane region" description="Helical" evidence="11">
    <location>
        <begin position="60"/>
        <end position="83"/>
    </location>
</feature>
<name>A0A263D0X6_9PSEU</name>
<feature type="transmembrane region" description="Helical" evidence="11">
    <location>
        <begin position="133"/>
        <end position="158"/>
    </location>
</feature>
<dbReference type="Pfam" id="PF07690">
    <property type="entry name" value="MFS_1"/>
    <property type="match status" value="1"/>
</dbReference>
<comment type="subcellular location">
    <subcellularLocation>
        <location evidence="1">Cell membrane</location>
        <topology evidence="1">Multi-pass membrane protein</topology>
    </subcellularLocation>
</comment>
<dbReference type="OrthoDB" id="8953821at2"/>
<feature type="transmembrane region" description="Helical" evidence="11">
    <location>
        <begin position="204"/>
        <end position="221"/>
    </location>
</feature>
<comment type="caution">
    <text evidence="13">The sequence shown here is derived from an EMBL/GenBank/DDBJ whole genome shotgun (WGS) entry which is preliminary data.</text>
</comment>
<evidence type="ECO:0000256" key="5">
    <source>
        <dbReference type="ARBA" id="ARBA00022692"/>
    </source>
</evidence>
<keyword evidence="4" id="KW-1003">Cell membrane</keyword>
<dbReference type="AlphaFoldDB" id="A0A263D0X6"/>
<feature type="transmembrane region" description="Helical" evidence="11">
    <location>
        <begin position="257"/>
        <end position="278"/>
    </location>
</feature>
<evidence type="ECO:0000256" key="2">
    <source>
        <dbReference type="ARBA" id="ARBA00008240"/>
    </source>
</evidence>
<proteinExistence type="inferred from homology"/>
<sequence>MTSREEPAMAVQPAPTDHVAEPVTRKKNRALGAVVIGSAIEWYDFYVFGTASALVFSRIFFPSMSAASGILLSFATFGVAFLVRPFGGIVLGHLGDRIGRKNILLATLIMMGVATVGIGLIPDYRSIGVAAPLLLVLCRIVQGIGASGEWAGAALVALESSTPKNRALYGSLPNIGVPVGLLLSTTVSLIFYALPEEDLLSWGWRVPFLISFVFVFVGVYIRRRLEETDDFTEVKKNKDVRRFPLAEVVRGYWKESLIVFFAQGSLTVVFFVGSTYMLSYATKVAGFSQSTALLALILASTVLIATIPLVGRWADRIGYARGFLVSTVASIFLFAAVFPMVDSGSTVLLFLGAGVLFGVVAGIGFGCQSALFGVLFPARVRYTGMTFSFQLSGAVFGGPLPLVASALVDSNGSPWALVLCIGLVAVVGSVATMAVSRKAASTWT</sequence>
<feature type="domain" description="Major facilitator superfamily (MFS) profile" evidence="12">
    <location>
        <begin position="30"/>
        <end position="440"/>
    </location>
</feature>
<dbReference type="CDD" id="cd17369">
    <property type="entry name" value="MFS_ShiA_like"/>
    <property type="match status" value="1"/>
</dbReference>
<feature type="transmembrane region" description="Helical" evidence="11">
    <location>
        <begin position="290"/>
        <end position="310"/>
    </location>
</feature>
<reference evidence="13 14" key="1">
    <citation type="submission" date="2017-07" db="EMBL/GenBank/DDBJ databases">
        <title>Amycolatopsis antarcticus sp. nov., isolated from the surface of an Antarcticus brown macroalga.</title>
        <authorList>
            <person name="Wang J."/>
            <person name="Leiva S."/>
            <person name="Huang J."/>
            <person name="Huang Y."/>
        </authorList>
    </citation>
    <scope>NUCLEOTIDE SEQUENCE [LARGE SCALE GENOMIC DNA]</scope>
    <source>
        <strain evidence="13 14">AU-G6</strain>
    </source>
</reference>
<organism evidence="13 14">
    <name type="scientific">Amycolatopsis antarctica</name>
    <dbReference type="NCBI Taxonomy" id="1854586"/>
    <lineage>
        <taxon>Bacteria</taxon>
        <taxon>Bacillati</taxon>
        <taxon>Actinomycetota</taxon>
        <taxon>Actinomycetes</taxon>
        <taxon>Pseudonocardiales</taxon>
        <taxon>Pseudonocardiaceae</taxon>
        <taxon>Amycolatopsis</taxon>
    </lineage>
</organism>
<comment type="function">
    <text evidence="9">May be a proton symporter involved in the uptake of osmolytes such as proline and glycine betaine.</text>
</comment>
<feature type="transmembrane region" description="Helical" evidence="11">
    <location>
        <begin position="347"/>
        <end position="375"/>
    </location>
</feature>
<dbReference type="Proteomes" id="UP000242444">
    <property type="component" value="Unassembled WGS sequence"/>
</dbReference>
<evidence type="ECO:0000256" key="7">
    <source>
        <dbReference type="ARBA" id="ARBA00022989"/>
    </source>
</evidence>
<evidence type="ECO:0000256" key="3">
    <source>
        <dbReference type="ARBA" id="ARBA00022448"/>
    </source>
</evidence>
<dbReference type="InterPro" id="IPR036259">
    <property type="entry name" value="MFS_trans_sf"/>
</dbReference>
<feature type="transmembrane region" description="Helical" evidence="11">
    <location>
        <begin position="322"/>
        <end position="341"/>
    </location>
</feature>
<feature type="transmembrane region" description="Helical" evidence="11">
    <location>
        <begin position="103"/>
        <end position="121"/>
    </location>
</feature>
<evidence type="ECO:0000256" key="11">
    <source>
        <dbReference type="SAM" id="Phobius"/>
    </source>
</evidence>
<dbReference type="SUPFAM" id="SSF103473">
    <property type="entry name" value="MFS general substrate transporter"/>
    <property type="match status" value="1"/>
</dbReference>
<dbReference type="GO" id="GO:0015293">
    <property type="term" value="F:symporter activity"/>
    <property type="evidence" value="ECO:0007669"/>
    <property type="project" value="UniProtKB-KW"/>
</dbReference>
<dbReference type="FunFam" id="1.20.1250.20:FF:000001">
    <property type="entry name" value="Dicarboxylate MFS transporter"/>
    <property type="match status" value="1"/>
</dbReference>
<evidence type="ECO:0000256" key="1">
    <source>
        <dbReference type="ARBA" id="ARBA00004651"/>
    </source>
</evidence>
<evidence type="ECO:0000256" key="9">
    <source>
        <dbReference type="ARBA" id="ARBA00037295"/>
    </source>
</evidence>
<feature type="transmembrane region" description="Helical" evidence="11">
    <location>
        <begin position="30"/>
        <end position="48"/>
    </location>
</feature>
<gene>
    <name evidence="13" type="ORF">CFN78_16220</name>
</gene>
<dbReference type="Gene3D" id="1.20.1250.20">
    <property type="entry name" value="MFS general substrate transporter like domains"/>
    <property type="match status" value="2"/>
</dbReference>
<evidence type="ECO:0000256" key="4">
    <source>
        <dbReference type="ARBA" id="ARBA00022475"/>
    </source>
</evidence>
<dbReference type="InterPro" id="IPR020846">
    <property type="entry name" value="MFS_dom"/>
</dbReference>
<evidence type="ECO:0000313" key="13">
    <source>
        <dbReference type="EMBL" id="OZM72090.1"/>
    </source>
</evidence>
<protein>
    <recommendedName>
        <fullName evidence="10">Putative proline/betaine transporter</fullName>
    </recommendedName>
</protein>
<keyword evidence="8 11" id="KW-0472">Membrane</keyword>
<dbReference type="PROSITE" id="PS50850">
    <property type="entry name" value="MFS"/>
    <property type="match status" value="1"/>
</dbReference>
<dbReference type="EMBL" id="NKYE01000009">
    <property type="protein sequence ID" value="OZM72090.1"/>
    <property type="molecule type" value="Genomic_DNA"/>
</dbReference>
<keyword evidence="5 11" id="KW-0812">Transmembrane</keyword>
<keyword evidence="7 11" id="KW-1133">Transmembrane helix</keyword>
<comment type="similarity">
    <text evidence="2">Belongs to the major facilitator superfamily. Metabolite:H+ Symporter (MHS) family (TC 2.A.1.6) family.</text>
</comment>
<feature type="transmembrane region" description="Helical" evidence="11">
    <location>
        <begin position="170"/>
        <end position="192"/>
    </location>
</feature>
<keyword evidence="6" id="KW-0769">Symport</keyword>
<feature type="transmembrane region" description="Helical" evidence="11">
    <location>
        <begin position="387"/>
        <end position="408"/>
    </location>
</feature>
<dbReference type="InParanoid" id="A0A263D0X6"/>
<evidence type="ECO:0000313" key="14">
    <source>
        <dbReference type="Proteomes" id="UP000242444"/>
    </source>
</evidence>
<dbReference type="InterPro" id="IPR011701">
    <property type="entry name" value="MFS"/>
</dbReference>
<dbReference type="PANTHER" id="PTHR43045:SF1">
    <property type="entry name" value="SHIKIMATE TRANSPORTER"/>
    <property type="match status" value="1"/>
</dbReference>
<evidence type="ECO:0000259" key="12">
    <source>
        <dbReference type="PROSITE" id="PS50850"/>
    </source>
</evidence>
<keyword evidence="14" id="KW-1185">Reference proteome</keyword>
<evidence type="ECO:0000256" key="10">
    <source>
        <dbReference type="ARBA" id="ARBA00039918"/>
    </source>
</evidence>
<evidence type="ECO:0000256" key="6">
    <source>
        <dbReference type="ARBA" id="ARBA00022847"/>
    </source>
</evidence>
<feature type="transmembrane region" description="Helical" evidence="11">
    <location>
        <begin position="414"/>
        <end position="435"/>
    </location>
</feature>
<accession>A0A263D0X6</accession>